<evidence type="ECO:0000313" key="3">
    <source>
        <dbReference type="Proteomes" id="UP000027093"/>
    </source>
</evidence>
<keyword evidence="1" id="KW-0812">Transmembrane</keyword>
<dbReference type="KEGG" id="nvn:NVIE_021780"/>
<feature type="transmembrane region" description="Helical" evidence="1">
    <location>
        <begin position="12"/>
        <end position="30"/>
    </location>
</feature>
<protein>
    <submittedName>
        <fullName evidence="2">Uncharacterized protein</fullName>
    </submittedName>
</protein>
<sequence length="530" mass="54517">MDSRNALLKYKQLLGIAVAGVILTVIFVPFQKANAFTIQLDIPNSSGGHVTQTTSGETFTISIDVEPSERISISTVDLIIDNGQPSVKRATFGSNGQYVSGAAGIIKNNTLTITPVATQTGYGYGFGTIASGISSSGYSFTFANSTTGFIGGNTGPSSPAPGANQVVGVVGPGTITIQTHLNTGLLSVGTHTIDVVIDSGAGGNGVDNLLAPQLTFTVDANSQVTTASVTSGTNVQTSTSAPGGGTITIKFDNAQSSGQIAIEEKSAASLDNQTSSIFDVVGTFSAAFTVNGGTANTAGTIYEIDISAIGHTGFIDVTIPYDPNLLPLGTSENNVKFYHWTGTAWEDVTISVDTTANTVTGRLTSLSPVVAGYPSSASTNTSTTTTFGGGGGGGSATNVIINQSFPADYFNTHPLQKLQMQDSSFKTLAGNTIFGAKPGQQVNVSATFHNYQQVSQDYAIIVQILDQNGFTTDLGWVTGTADAGANIDGSRSWTVGAAGEYTVKIYVWNGVSNSPTPLSEITTKSFSVTA</sequence>
<dbReference type="HOGENOM" id="CLU_513537_0_0_2"/>
<dbReference type="EMBL" id="CP007536">
    <property type="protein sequence ID" value="AIC16438.1"/>
    <property type="molecule type" value="Genomic_DNA"/>
</dbReference>
<evidence type="ECO:0000313" key="2">
    <source>
        <dbReference type="EMBL" id="AIC16438.1"/>
    </source>
</evidence>
<organism evidence="2 3">
    <name type="scientific">Nitrososphaera viennensis EN76</name>
    <dbReference type="NCBI Taxonomy" id="926571"/>
    <lineage>
        <taxon>Archaea</taxon>
        <taxon>Nitrososphaerota</taxon>
        <taxon>Nitrososphaeria</taxon>
        <taxon>Nitrososphaerales</taxon>
        <taxon>Nitrososphaeraceae</taxon>
        <taxon>Nitrososphaera</taxon>
    </lineage>
</organism>
<dbReference type="Proteomes" id="UP000027093">
    <property type="component" value="Chromosome"/>
</dbReference>
<reference evidence="2 3" key="1">
    <citation type="journal article" date="2014" name="Int. J. Syst. Evol. Microbiol.">
        <title>Nitrososphaera viennensis gen. nov., sp. nov., an aerobic and mesophilic, ammonia-oxidizing archaeon from soil and a member of the archaeal phylum Thaumarchaeota.</title>
        <authorList>
            <person name="Stieglmeier M."/>
            <person name="Klingl A."/>
            <person name="Alves R.J."/>
            <person name="Rittmann S.K."/>
            <person name="Melcher M."/>
            <person name="Leisch N."/>
            <person name="Schleper C."/>
        </authorList>
    </citation>
    <scope>NUCLEOTIDE SEQUENCE [LARGE SCALE GENOMIC DNA]</scope>
    <source>
        <strain evidence="2">EN76</strain>
    </source>
</reference>
<gene>
    <name evidence="2" type="ORF">NVIE_021780</name>
</gene>
<dbReference type="STRING" id="926571.NVIE_021780"/>
<keyword evidence="3" id="KW-1185">Reference proteome</keyword>
<name>A0A060HLV5_9ARCH</name>
<proteinExistence type="predicted"/>
<keyword evidence="1" id="KW-1133">Transmembrane helix</keyword>
<dbReference type="AlphaFoldDB" id="A0A060HLV5"/>
<accession>A0A060HLV5</accession>
<evidence type="ECO:0000256" key="1">
    <source>
        <dbReference type="SAM" id="Phobius"/>
    </source>
</evidence>
<keyword evidence="1" id="KW-0472">Membrane</keyword>